<sequence>MVNANQQMQRRPNIKLKMTYKEKMSELFGALFLIAYWVFVLYFKAKITGNVPTHFDAAGHPDNFGEKGTLTTLPIYATILYFFLTLLSRVPQYFNYLEEITAENAAFQYRRGVNMIRILKILVVAVFLLISALSIMNSENYTNQIANRTLILIPYVFMIPIFYYLFAGDFGDIDHLNSE</sequence>
<dbReference type="PATRIC" id="fig|743722.3.peg.4441"/>
<dbReference type="STRING" id="743722.Sph21_4171"/>
<organism evidence="3">
    <name type="scientific">Sphingobacterium sp. (strain 21)</name>
    <dbReference type="NCBI Taxonomy" id="743722"/>
    <lineage>
        <taxon>Bacteria</taxon>
        <taxon>Pseudomonadati</taxon>
        <taxon>Bacteroidota</taxon>
        <taxon>Sphingobacteriia</taxon>
        <taxon>Sphingobacteriales</taxon>
        <taxon>Sphingobacteriaceae</taxon>
        <taxon>Sphingobacterium</taxon>
    </lineage>
</organism>
<reference evidence="3" key="1">
    <citation type="submission" date="2011-03" db="EMBL/GenBank/DDBJ databases">
        <title>Complete sequence of Sphingobacterium sp. 21.</title>
        <authorList>
            <consortium name="US DOE Joint Genome Institute"/>
            <person name="Lucas S."/>
            <person name="Copeland A."/>
            <person name="Lapidus A."/>
            <person name="Cheng J.-F."/>
            <person name="Goodwin L."/>
            <person name="Pitluck S."/>
            <person name="Davenport K."/>
            <person name="Detter J.C."/>
            <person name="Han C."/>
            <person name="Tapia R."/>
            <person name="Land M."/>
            <person name="Hauser L."/>
            <person name="Kyrpides N."/>
            <person name="Ivanova N."/>
            <person name="Ovchinnikova G."/>
            <person name="Pagani I."/>
            <person name="Siebers A.K."/>
            <person name="Allgaier M."/>
            <person name="Thelen M.P."/>
            <person name="Hugenholtz P."/>
            <person name="Woyke T."/>
        </authorList>
    </citation>
    <scope>NUCLEOTIDE SEQUENCE</scope>
    <source>
        <strain evidence="3">21</strain>
    </source>
</reference>
<protein>
    <recommendedName>
        <fullName evidence="2">DUF1648 domain-containing protein</fullName>
    </recommendedName>
</protein>
<keyword evidence="1" id="KW-0472">Membrane</keyword>
<dbReference type="OrthoDB" id="9808690at2"/>
<dbReference type="Pfam" id="PF07853">
    <property type="entry name" value="DUF1648"/>
    <property type="match status" value="1"/>
</dbReference>
<dbReference type="InterPro" id="IPR012867">
    <property type="entry name" value="DUF1648"/>
</dbReference>
<gene>
    <name evidence="3" type="ordered locus">Sph21_4171</name>
</gene>
<dbReference type="eggNOG" id="COG4194">
    <property type="taxonomic scope" value="Bacteria"/>
</dbReference>
<evidence type="ECO:0000256" key="1">
    <source>
        <dbReference type="SAM" id="Phobius"/>
    </source>
</evidence>
<feature type="transmembrane region" description="Helical" evidence="1">
    <location>
        <begin position="27"/>
        <end position="45"/>
    </location>
</feature>
<dbReference type="EMBL" id="CP002584">
    <property type="protein sequence ID" value="ADZ80703.1"/>
    <property type="molecule type" value="Genomic_DNA"/>
</dbReference>
<dbReference type="HOGENOM" id="CLU_1431577_0_0_10"/>
<keyword evidence="1" id="KW-0812">Transmembrane</keyword>
<feature type="transmembrane region" description="Helical" evidence="1">
    <location>
        <begin position="69"/>
        <end position="87"/>
    </location>
</feature>
<proteinExistence type="predicted"/>
<feature type="transmembrane region" description="Helical" evidence="1">
    <location>
        <begin position="118"/>
        <end position="136"/>
    </location>
</feature>
<evidence type="ECO:0000313" key="3">
    <source>
        <dbReference type="EMBL" id="ADZ80703.1"/>
    </source>
</evidence>
<keyword evidence="1" id="KW-1133">Transmembrane helix</keyword>
<feature type="transmembrane region" description="Helical" evidence="1">
    <location>
        <begin position="148"/>
        <end position="166"/>
    </location>
</feature>
<dbReference type="AlphaFoldDB" id="F4CAD8"/>
<feature type="domain" description="DUF1648" evidence="2">
    <location>
        <begin position="31"/>
        <end position="75"/>
    </location>
</feature>
<name>F4CAD8_SPHS2</name>
<evidence type="ECO:0000259" key="2">
    <source>
        <dbReference type="Pfam" id="PF07853"/>
    </source>
</evidence>
<dbReference type="KEGG" id="shg:Sph21_4171"/>
<accession>F4CAD8</accession>